<organism evidence="1 2">
    <name type="scientific">Aliishimia ponticola</name>
    <dbReference type="NCBI Taxonomy" id="2499833"/>
    <lineage>
        <taxon>Bacteria</taxon>
        <taxon>Pseudomonadati</taxon>
        <taxon>Pseudomonadota</taxon>
        <taxon>Alphaproteobacteria</taxon>
        <taxon>Rhodobacterales</taxon>
        <taxon>Paracoccaceae</taxon>
        <taxon>Aliishimia</taxon>
    </lineage>
</organism>
<proteinExistence type="predicted"/>
<dbReference type="RefSeq" id="WP_136463576.1">
    <property type="nucleotide sequence ID" value="NZ_SRKY01000003.1"/>
</dbReference>
<reference evidence="1 2" key="1">
    <citation type="submission" date="2019-04" db="EMBL/GenBank/DDBJ databases">
        <title>Shimia ponticola sp. nov., isolated from seawater.</title>
        <authorList>
            <person name="Kim Y.-O."/>
            <person name="Yoon J.-H."/>
        </authorList>
    </citation>
    <scope>NUCLEOTIDE SEQUENCE [LARGE SCALE GENOMIC DNA]</scope>
    <source>
        <strain evidence="1 2">MYP11</strain>
    </source>
</reference>
<evidence type="ECO:0000313" key="2">
    <source>
        <dbReference type="Proteomes" id="UP000306602"/>
    </source>
</evidence>
<dbReference type="Proteomes" id="UP000306602">
    <property type="component" value="Unassembled WGS sequence"/>
</dbReference>
<keyword evidence="2" id="KW-1185">Reference proteome</keyword>
<dbReference type="AlphaFoldDB" id="A0A4S4NA09"/>
<accession>A0A4S4NA09</accession>
<gene>
    <name evidence="1" type="ORF">E4Z66_13695</name>
</gene>
<evidence type="ECO:0000313" key="1">
    <source>
        <dbReference type="EMBL" id="THH36106.1"/>
    </source>
</evidence>
<dbReference type="OrthoDB" id="8601734at2"/>
<dbReference type="EMBL" id="SRKY01000003">
    <property type="protein sequence ID" value="THH36106.1"/>
    <property type="molecule type" value="Genomic_DNA"/>
</dbReference>
<comment type="caution">
    <text evidence="1">The sequence shown here is derived from an EMBL/GenBank/DDBJ whole genome shotgun (WGS) entry which is preliminary data.</text>
</comment>
<name>A0A4S4NA09_9RHOB</name>
<protein>
    <submittedName>
        <fullName evidence="1">Uncharacterized protein</fullName>
    </submittedName>
</protein>
<sequence>MFFELIATFVAGLGGAGLVLALNAITGGRLPKWSMPVAAGLAMLAMTIGSEMTWGSRTAGNLPEGVSVVEEVTETAWWRPWTFLSPQVVRLITVDAGSAQTNPAAPDIRLVDMYLFARWQPAVRIGQLVRCAGAPARADADAAALKDPAAATWHPAPPALTALVCKEIPNA</sequence>